<sequence>MNSASRLRKPRRAWPIAAALCVIATAAVLITAPSVLDGWRNRGPSGPEGLAPKLAALSDQQLADLLPKEGEFPASWTVSEIKELSDTFGYLRYHVSDEGLGFDPVECFSVVGVASTGAFDAAEVFGHDPADPPEVADRRDIRLMVGREFDPAGFDTFTGLVSRCLRFSSAAVGSYTVRILEDAHPSTGPQRFRYSITTTIGGDPADATRIDYYSYARTSGLVLTGTASDGHQQSFDALFDSTLRRITER</sequence>
<gene>
    <name evidence="1" type="ORF">AWC22_07655</name>
</gene>
<dbReference type="Proteomes" id="UP000193087">
    <property type="component" value="Unassembled WGS sequence"/>
</dbReference>
<proteinExistence type="predicted"/>
<dbReference type="RefSeq" id="WP_085253545.1">
    <property type="nucleotide sequence ID" value="NZ_CAJMWI010000001.1"/>
</dbReference>
<evidence type="ECO:0008006" key="3">
    <source>
        <dbReference type="Google" id="ProtNLM"/>
    </source>
</evidence>
<evidence type="ECO:0000313" key="2">
    <source>
        <dbReference type="Proteomes" id="UP000193087"/>
    </source>
</evidence>
<reference evidence="1 2" key="1">
    <citation type="submission" date="2016-01" db="EMBL/GenBank/DDBJ databases">
        <title>The new phylogeny of the genus Mycobacterium.</title>
        <authorList>
            <person name="Tarcisio F."/>
            <person name="Conor M."/>
            <person name="Antonella G."/>
            <person name="Elisabetta G."/>
            <person name="Giulia F.S."/>
            <person name="Sara T."/>
            <person name="Anna F."/>
            <person name="Clotilde B."/>
            <person name="Roberto B."/>
            <person name="Veronica D.S."/>
            <person name="Fabio R."/>
            <person name="Monica P."/>
            <person name="Olivier J."/>
            <person name="Enrico T."/>
            <person name="Nicola S."/>
        </authorList>
    </citation>
    <scope>NUCLEOTIDE SEQUENCE [LARGE SCALE GENOMIC DNA]</scope>
    <source>
        <strain evidence="1 2">DSM 45176</strain>
    </source>
</reference>
<keyword evidence="2" id="KW-1185">Reference proteome</keyword>
<dbReference type="AlphaFoldDB" id="A0A1X2AVV5"/>
<dbReference type="GeneID" id="93495091"/>
<dbReference type="EMBL" id="LQPQ01000260">
    <property type="protein sequence ID" value="ORW55528.1"/>
    <property type="molecule type" value="Genomic_DNA"/>
</dbReference>
<dbReference type="STRING" id="486698.AWC22_07655"/>
<name>A0A1X2AVV5_9MYCO</name>
<protein>
    <recommendedName>
        <fullName evidence="3">PknH-like extracellular domain-containing protein</fullName>
    </recommendedName>
</protein>
<accession>A0A1X2AVV5</accession>
<dbReference type="OrthoDB" id="4698050at2"/>
<evidence type="ECO:0000313" key="1">
    <source>
        <dbReference type="EMBL" id="ORW55528.1"/>
    </source>
</evidence>
<comment type="caution">
    <text evidence="1">The sequence shown here is derived from an EMBL/GenBank/DDBJ whole genome shotgun (WGS) entry which is preliminary data.</text>
</comment>
<organism evidence="1 2">
    <name type="scientific">Mycobacterium riyadhense</name>
    <dbReference type="NCBI Taxonomy" id="486698"/>
    <lineage>
        <taxon>Bacteria</taxon>
        <taxon>Bacillati</taxon>
        <taxon>Actinomycetota</taxon>
        <taxon>Actinomycetes</taxon>
        <taxon>Mycobacteriales</taxon>
        <taxon>Mycobacteriaceae</taxon>
        <taxon>Mycobacterium</taxon>
    </lineage>
</organism>